<dbReference type="EMBL" id="CVRI01000028">
    <property type="protein sequence ID" value="CRK92465.1"/>
    <property type="molecule type" value="Genomic_DNA"/>
</dbReference>
<reference evidence="1 2" key="1">
    <citation type="submission" date="2015-04" db="EMBL/GenBank/DDBJ databases">
        <authorList>
            <person name="Syromyatnikov M.Y."/>
            <person name="Popov V.N."/>
        </authorList>
    </citation>
    <scope>NUCLEOTIDE SEQUENCE [LARGE SCALE GENOMIC DNA]</scope>
</reference>
<evidence type="ECO:0000313" key="1">
    <source>
        <dbReference type="EMBL" id="CRK92465.1"/>
    </source>
</evidence>
<accession>A0A1J1I267</accession>
<protein>
    <submittedName>
        <fullName evidence="1">CLUMA_CG006027, isoform A</fullName>
    </submittedName>
</protein>
<gene>
    <name evidence="1" type="ORF">CLUMA_CG006027</name>
</gene>
<proteinExistence type="predicted"/>
<dbReference type="AlphaFoldDB" id="A0A1J1I267"/>
<organism evidence="1 2">
    <name type="scientific">Clunio marinus</name>
    <dbReference type="NCBI Taxonomy" id="568069"/>
    <lineage>
        <taxon>Eukaryota</taxon>
        <taxon>Metazoa</taxon>
        <taxon>Ecdysozoa</taxon>
        <taxon>Arthropoda</taxon>
        <taxon>Hexapoda</taxon>
        <taxon>Insecta</taxon>
        <taxon>Pterygota</taxon>
        <taxon>Neoptera</taxon>
        <taxon>Endopterygota</taxon>
        <taxon>Diptera</taxon>
        <taxon>Nematocera</taxon>
        <taxon>Chironomoidea</taxon>
        <taxon>Chironomidae</taxon>
        <taxon>Clunio</taxon>
    </lineage>
</organism>
<keyword evidence="2" id="KW-1185">Reference proteome</keyword>
<dbReference type="Proteomes" id="UP000183832">
    <property type="component" value="Unassembled WGS sequence"/>
</dbReference>
<name>A0A1J1I267_9DIPT</name>
<sequence>MKYYPTLRCLKNLSYFRVCQVENADETAKGKSYATRKELKNNDNDECCLIMKGASKQPHPH</sequence>
<evidence type="ECO:0000313" key="2">
    <source>
        <dbReference type="Proteomes" id="UP000183832"/>
    </source>
</evidence>